<dbReference type="OrthoDB" id="2187549at2759"/>
<dbReference type="Pfam" id="PF03966">
    <property type="entry name" value="Trm112p"/>
    <property type="match status" value="1"/>
</dbReference>
<comment type="similarity">
    <text evidence="1">Belongs to the TRM112 family.</text>
</comment>
<reference evidence="2 3" key="1">
    <citation type="submission" date="2012-05" db="EMBL/GenBank/DDBJ databases">
        <title>Recombination and specialization in a pathogen metapopulation.</title>
        <authorList>
            <person name="Gardiner A."/>
            <person name="Kemen E."/>
            <person name="Schultz-Larsen T."/>
            <person name="MacLean D."/>
            <person name="Van Oosterhout C."/>
            <person name="Jones J.D.G."/>
        </authorList>
    </citation>
    <scope>NUCLEOTIDE SEQUENCE [LARGE SCALE GENOMIC DNA]</scope>
    <source>
        <strain evidence="2 3">Ac Nc2</strain>
    </source>
</reference>
<dbReference type="AlphaFoldDB" id="A0A024GEJ4"/>
<dbReference type="InterPro" id="IPR039127">
    <property type="entry name" value="Trm112"/>
</dbReference>
<evidence type="ECO:0000256" key="1">
    <source>
        <dbReference type="ARBA" id="ARBA00007980"/>
    </source>
</evidence>
<dbReference type="STRING" id="65357.A0A024GEJ4"/>
<sequence length="133" mass="15010">MLLCNVRACRETIGSDISECNSGNSILKIMASEDDSVVIAETVYSKAFILHVMDSIDYKALCQATRDLSHPDVPVLMEPLPSDWRDQDLLLRRIHRVIFDVNVVEGELVCSHCERSYPITNAVPNMMLEDDEL</sequence>
<dbReference type="GO" id="GO:0030488">
    <property type="term" value="P:tRNA methylation"/>
    <property type="evidence" value="ECO:0007669"/>
    <property type="project" value="TreeGrafter"/>
</dbReference>
<dbReference type="Proteomes" id="UP000053237">
    <property type="component" value="Unassembled WGS sequence"/>
</dbReference>
<dbReference type="PANTHER" id="PTHR12773">
    <property type="entry name" value="UPF0315 PROTEIN-RELATED"/>
    <property type="match status" value="1"/>
</dbReference>
<protein>
    <recommendedName>
        <fullName evidence="4">Trm112p-like protein</fullName>
    </recommendedName>
</protein>
<name>A0A024GEJ4_9STRA</name>
<dbReference type="PANTHER" id="PTHR12773:SF0">
    <property type="entry name" value="MULTIFUNCTIONAL METHYLTRANSFERASE SUBUNIT TRM112-LIKE PROTEIN"/>
    <property type="match status" value="1"/>
</dbReference>
<evidence type="ECO:0000313" key="2">
    <source>
        <dbReference type="EMBL" id="CCI45193.1"/>
    </source>
</evidence>
<dbReference type="EMBL" id="CAIX01000091">
    <property type="protein sequence ID" value="CCI45193.1"/>
    <property type="molecule type" value="Genomic_DNA"/>
</dbReference>
<accession>A0A024GEJ4</accession>
<proteinExistence type="inferred from homology"/>
<dbReference type="InParanoid" id="A0A024GEJ4"/>
<gene>
    <name evidence="2" type="ORF">BN9_060660</name>
</gene>
<dbReference type="GO" id="GO:0046982">
    <property type="term" value="F:protein heterodimerization activity"/>
    <property type="evidence" value="ECO:0007669"/>
    <property type="project" value="InterPro"/>
</dbReference>
<comment type="caution">
    <text evidence="2">The sequence shown here is derived from an EMBL/GenBank/DDBJ whole genome shotgun (WGS) entry which is preliminary data.</text>
</comment>
<organism evidence="2 3">
    <name type="scientific">Albugo candida</name>
    <dbReference type="NCBI Taxonomy" id="65357"/>
    <lineage>
        <taxon>Eukaryota</taxon>
        <taxon>Sar</taxon>
        <taxon>Stramenopiles</taxon>
        <taxon>Oomycota</taxon>
        <taxon>Peronosporomycetes</taxon>
        <taxon>Albuginales</taxon>
        <taxon>Albuginaceae</taxon>
        <taxon>Albugo</taxon>
    </lineage>
</organism>
<dbReference type="SUPFAM" id="SSF158997">
    <property type="entry name" value="Trm112p-like"/>
    <property type="match status" value="1"/>
</dbReference>
<dbReference type="GO" id="GO:0070476">
    <property type="term" value="P:rRNA (guanine-N7)-methylation"/>
    <property type="evidence" value="ECO:0007669"/>
    <property type="project" value="TreeGrafter"/>
</dbReference>
<dbReference type="Gene3D" id="2.20.25.10">
    <property type="match status" value="1"/>
</dbReference>
<evidence type="ECO:0008006" key="4">
    <source>
        <dbReference type="Google" id="ProtNLM"/>
    </source>
</evidence>
<dbReference type="InterPro" id="IPR005651">
    <property type="entry name" value="Trm112-like"/>
</dbReference>
<keyword evidence="3" id="KW-1185">Reference proteome</keyword>
<evidence type="ECO:0000313" key="3">
    <source>
        <dbReference type="Proteomes" id="UP000053237"/>
    </source>
</evidence>